<evidence type="ECO:0000313" key="2">
    <source>
        <dbReference type="EMBL" id="CAD8152215.1"/>
    </source>
</evidence>
<proteinExistence type="predicted"/>
<evidence type="ECO:0000313" key="3">
    <source>
        <dbReference type="Proteomes" id="UP000689195"/>
    </source>
</evidence>
<comment type="caution">
    <text evidence="2">The sequence shown here is derived from an EMBL/GenBank/DDBJ whole genome shotgun (WGS) entry which is preliminary data.</text>
</comment>
<name>A0A8S1TG52_9CILI</name>
<feature type="compositionally biased region" description="Polar residues" evidence="1">
    <location>
        <begin position="286"/>
        <end position="304"/>
    </location>
</feature>
<keyword evidence="3" id="KW-1185">Reference proteome</keyword>
<reference evidence="2" key="1">
    <citation type="submission" date="2021-01" db="EMBL/GenBank/DDBJ databases">
        <authorList>
            <consortium name="Genoscope - CEA"/>
            <person name="William W."/>
        </authorList>
    </citation>
    <scope>NUCLEOTIDE SEQUENCE</scope>
</reference>
<gene>
    <name evidence="2" type="ORF">PPENT_87.1.T0220336</name>
</gene>
<accession>A0A8S1TG52</accession>
<dbReference type="OrthoDB" id="309529at2759"/>
<feature type="region of interest" description="Disordered" evidence="1">
    <location>
        <begin position="283"/>
        <end position="304"/>
    </location>
</feature>
<sequence>MIIQQYSQNDSFICVEMQCPFSRIITSWDQLKLHNQLNHKVIPKQKLESKVAFKYNQYNQQQRMKVQEDIYQLIQQQEDRIIFKIQELFEFLKNTYLNIIQDQIYFDYQLQSLTNQCFIEADLQQYIEIYYGQISTPQQEQVALFLCEIQSKLIVIENDFLNLLEKNFIIENQNQKSIIHYQQNVPEFNDSTISESFIIKPNVIQQNHYQTEFISNEAEQMKYEIQQIQYDQNISQSQSTQLIEQDDLNNIPLKGYKQFQQQQQNQSQYTENISSKDDDRFRCQLPSETTNSPIYSNNKSNNQKGLYVPKTEIQEYYYEDNPKQQQKKKKEERVVYKSPPPQEVFYGKRFDFMNSHKHLKFSQNNQAFLCHQQGIGLVEGILTLKIDAEIRLKFSEPQKKKFQAEIGIQNVDKDGKMKKSQQYSMNEIGDLISNNQVYKGKLKINLNQEYMIQYSSNERMLYFINGKTEEYLDLDKVQGNFKFYVKVFGLKVSILY</sequence>
<dbReference type="Proteomes" id="UP000689195">
    <property type="component" value="Unassembled WGS sequence"/>
</dbReference>
<protein>
    <submittedName>
        <fullName evidence="2">Uncharacterized protein</fullName>
    </submittedName>
</protein>
<organism evidence="2 3">
    <name type="scientific">Paramecium pentaurelia</name>
    <dbReference type="NCBI Taxonomy" id="43138"/>
    <lineage>
        <taxon>Eukaryota</taxon>
        <taxon>Sar</taxon>
        <taxon>Alveolata</taxon>
        <taxon>Ciliophora</taxon>
        <taxon>Intramacronucleata</taxon>
        <taxon>Oligohymenophorea</taxon>
        <taxon>Peniculida</taxon>
        <taxon>Parameciidae</taxon>
        <taxon>Paramecium</taxon>
    </lineage>
</organism>
<dbReference type="EMBL" id="CAJJDO010000022">
    <property type="protein sequence ID" value="CAD8152215.1"/>
    <property type="molecule type" value="Genomic_DNA"/>
</dbReference>
<dbReference type="AlphaFoldDB" id="A0A8S1TG52"/>
<evidence type="ECO:0000256" key="1">
    <source>
        <dbReference type="SAM" id="MobiDB-lite"/>
    </source>
</evidence>